<organism evidence="1 2">
    <name type="scientific">Roseburia porci</name>
    <dbReference type="NCBI Taxonomy" id="2605790"/>
    <lineage>
        <taxon>Bacteria</taxon>
        <taxon>Bacillati</taxon>
        <taxon>Bacillota</taxon>
        <taxon>Clostridia</taxon>
        <taxon>Lachnospirales</taxon>
        <taxon>Lachnospiraceae</taxon>
        <taxon>Roseburia</taxon>
    </lineage>
</organism>
<sequence>MYKEELVDKMRGIKALLYMASTTTDLIEDQEYAFALLGDQVQECIEELETLDKPEES</sequence>
<dbReference type="RefSeq" id="WP_154427686.1">
    <property type="nucleotide sequence ID" value="NZ_VUNI01000001.1"/>
</dbReference>
<comment type="caution">
    <text evidence="1">The sequence shown here is derived from an EMBL/GenBank/DDBJ whole genome shotgun (WGS) entry which is preliminary data.</text>
</comment>
<proteinExistence type="predicted"/>
<reference evidence="1 2" key="1">
    <citation type="submission" date="2019-08" db="EMBL/GenBank/DDBJ databases">
        <title>In-depth cultivation of the pig gut microbiome towards novel bacterial diversity and tailored functional studies.</title>
        <authorList>
            <person name="Wylensek D."/>
            <person name="Hitch T.C.A."/>
            <person name="Clavel T."/>
        </authorList>
    </citation>
    <scope>NUCLEOTIDE SEQUENCE [LARGE SCALE GENOMIC DNA]</scope>
    <source>
        <strain evidence="1 2">MUC/MUC-530-WT-4D</strain>
    </source>
</reference>
<protein>
    <submittedName>
        <fullName evidence="1">Isochorismatase</fullName>
    </submittedName>
</protein>
<evidence type="ECO:0000313" key="2">
    <source>
        <dbReference type="Proteomes" id="UP000474024"/>
    </source>
</evidence>
<evidence type="ECO:0000313" key="1">
    <source>
        <dbReference type="EMBL" id="MST73479.1"/>
    </source>
</evidence>
<dbReference type="EMBL" id="VUNI01000001">
    <property type="protein sequence ID" value="MST73479.1"/>
    <property type="molecule type" value="Genomic_DNA"/>
</dbReference>
<dbReference type="AlphaFoldDB" id="A0A6L5YN38"/>
<dbReference type="Proteomes" id="UP000474024">
    <property type="component" value="Unassembled WGS sequence"/>
</dbReference>
<gene>
    <name evidence="1" type="ORF">FYJ75_00335</name>
</gene>
<name>A0A6L5YN38_9FIRM</name>
<accession>A0A6L5YN38</accession>
<keyword evidence="2" id="KW-1185">Reference proteome</keyword>